<evidence type="ECO:0000256" key="9">
    <source>
        <dbReference type="ARBA" id="ARBA00023136"/>
    </source>
</evidence>
<dbReference type="SUPFAM" id="SSF48264">
    <property type="entry name" value="Cytochrome P450"/>
    <property type="match status" value="1"/>
</dbReference>
<evidence type="ECO:0000313" key="14">
    <source>
        <dbReference type="Proteomes" id="UP001066276"/>
    </source>
</evidence>
<evidence type="ECO:0000256" key="11">
    <source>
        <dbReference type="RuleBase" id="RU000461"/>
    </source>
</evidence>
<dbReference type="PRINTS" id="PR00463">
    <property type="entry name" value="EP450I"/>
</dbReference>
<keyword evidence="12" id="KW-1133">Transmembrane helix</keyword>
<dbReference type="GO" id="GO:0019369">
    <property type="term" value="P:arachidonate metabolic process"/>
    <property type="evidence" value="ECO:0007669"/>
    <property type="project" value="TreeGrafter"/>
</dbReference>
<dbReference type="PRINTS" id="PR01686">
    <property type="entry name" value="EP450ICYP2D"/>
</dbReference>
<evidence type="ECO:0000256" key="1">
    <source>
        <dbReference type="ARBA" id="ARBA00001971"/>
    </source>
</evidence>
<dbReference type="GO" id="GO:0016020">
    <property type="term" value="C:membrane"/>
    <property type="evidence" value="ECO:0007669"/>
    <property type="project" value="UniProtKB-SubCell"/>
</dbReference>
<dbReference type="Pfam" id="PF00067">
    <property type="entry name" value="p450"/>
    <property type="match status" value="1"/>
</dbReference>
<dbReference type="AlphaFoldDB" id="A0AAV7T9U2"/>
<comment type="caution">
    <text evidence="13">The sequence shown here is derived from an EMBL/GenBank/DDBJ whole genome shotgun (WGS) entry which is preliminary data.</text>
</comment>
<protein>
    <submittedName>
        <fullName evidence="13">Uncharacterized protein</fullName>
    </submittedName>
</protein>
<feature type="transmembrane region" description="Helical" evidence="12">
    <location>
        <begin position="18"/>
        <end position="35"/>
    </location>
</feature>
<comment type="cofactor">
    <cofactor evidence="1 10">
        <name>heme</name>
        <dbReference type="ChEBI" id="CHEBI:30413"/>
    </cofactor>
</comment>
<dbReference type="InterPro" id="IPR001128">
    <property type="entry name" value="Cyt_P450"/>
</dbReference>
<dbReference type="EMBL" id="JANPWB010000007">
    <property type="protein sequence ID" value="KAJ1173395.1"/>
    <property type="molecule type" value="Genomic_DNA"/>
</dbReference>
<gene>
    <name evidence="13" type="ORF">NDU88_005231</name>
</gene>
<keyword evidence="9 12" id="KW-0472">Membrane</keyword>
<evidence type="ECO:0000256" key="10">
    <source>
        <dbReference type="PIRSR" id="PIRSR602401-1"/>
    </source>
</evidence>
<keyword evidence="6 11" id="KW-0560">Oxidoreductase</keyword>
<reference evidence="13" key="1">
    <citation type="journal article" date="2022" name="bioRxiv">
        <title>Sequencing and chromosome-scale assembly of the giantPleurodeles waltlgenome.</title>
        <authorList>
            <person name="Brown T."/>
            <person name="Elewa A."/>
            <person name="Iarovenko S."/>
            <person name="Subramanian E."/>
            <person name="Araus A.J."/>
            <person name="Petzold A."/>
            <person name="Susuki M."/>
            <person name="Suzuki K.-i.T."/>
            <person name="Hayashi T."/>
            <person name="Toyoda A."/>
            <person name="Oliveira C."/>
            <person name="Osipova E."/>
            <person name="Leigh N.D."/>
            <person name="Simon A."/>
            <person name="Yun M.H."/>
        </authorList>
    </citation>
    <scope>NUCLEOTIDE SEQUENCE</scope>
    <source>
        <strain evidence="13">20211129_DDA</strain>
        <tissue evidence="13">Liver</tissue>
    </source>
</reference>
<dbReference type="Gene3D" id="1.10.630.10">
    <property type="entry name" value="Cytochrome P450"/>
    <property type="match status" value="1"/>
</dbReference>
<dbReference type="InterPro" id="IPR050182">
    <property type="entry name" value="Cytochrome_P450_fam2"/>
</dbReference>
<dbReference type="GO" id="GO:0005506">
    <property type="term" value="F:iron ion binding"/>
    <property type="evidence" value="ECO:0007669"/>
    <property type="project" value="InterPro"/>
</dbReference>
<dbReference type="PRINTS" id="PR00385">
    <property type="entry name" value="P450"/>
</dbReference>
<comment type="similarity">
    <text evidence="3 11">Belongs to the cytochrome P450 family.</text>
</comment>
<evidence type="ECO:0000256" key="3">
    <source>
        <dbReference type="ARBA" id="ARBA00010617"/>
    </source>
</evidence>
<dbReference type="InterPro" id="IPR008069">
    <property type="entry name" value="Cyt_P450_E_grp-I_CYP2D-like"/>
</dbReference>
<proteinExistence type="inferred from homology"/>
<dbReference type="InterPro" id="IPR036396">
    <property type="entry name" value="Cyt_P450_sf"/>
</dbReference>
<dbReference type="PANTHER" id="PTHR24300:SF1">
    <property type="entry name" value="CYTOCHROME P450 2D6-RELATED"/>
    <property type="match status" value="1"/>
</dbReference>
<dbReference type="Proteomes" id="UP001066276">
    <property type="component" value="Chromosome 4_1"/>
</dbReference>
<dbReference type="PANTHER" id="PTHR24300">
    <property type="entry name" value="CYTOCHROME P450 508A4-RELATED"/>
    <property type="match status" value="1"/>
</dbReference>
<dbReference type="FunFam" id="1.10.630.10:FF:000004">
    <property type="entry name" value="cytochrome P450 2D15 isoform X1"/>
    <property type="match status" value="1"/>
</dbReference>
<keyword evidence="7 10" id="KW-0408">Iron</keyword>
<evidence type="ECO:0000256" key="7">
    <source>
        <dbReference type="ARBA" id="ARBA00023004"/>
    </source>
</evidence>
<keyword evidence="12" id="KW-0812">Transmembrane</keyword>
<evidence type="ECO:0000256" key="12">
    <source>
        <dbReference type="SAM" id="Phobius"/>
    </source>
</evidence>
<keyword evidence="14" id="KW-1185">Reference proteome</keyword>
<accession>A0AAV7T9U2</accession>
<comment type="subcellular location">
    <subcellularLocation>
        <location evidence="2">Membrane</location>
    </subcellularLocation>
</comment>
<dbReference type="InterPro" id="IPR002401">
    <property type="entry name" value="Cyt_P450_E_grp-I"/>
</dbReference>
<dbReference type="GO" id="GO:0016712">
    <property type="term" value="F:oxidoreductase activity, acting on paired donors, with incorporation or reduction of molecular oxygen, reduced flavin or flavoprotein as one donor, and incorporation of one atom of oxygen"/>
    <property type="evidence" value="ECO:0007669"/>
    <property type="project" value="InterPro"/>
</dbReference>
<evidence type="ECO:0000256" key="6">
    <source>
        <dbReference type="ARBA" id="ARBA00023002"/>
    </source>
</evidence>
<evidence type="ECO:0000256" key="4">
    <source>
        <dbReference type="ARBA" id="ARBA00022617"/>
    </source>
</evidence>
<evidence type="ECO:0000313" key="13">
    <source>
        <dbReference type="EMBL" id="KAJ1173395.1"/>
    </source>
</evidence>
<evidence type="ECO:0000256" key="2">
    <source>
        <dbReference type="ARBA" id="ARBA00004370"/>
    </source>
</evidence>
<organism evidence="13 14">
    <name type="scientific">Pleurodeles waltl</name>
    <name type="common">Iberian ribbed newt</name>
    <dbReference type="NCBI Taxonomy" id="8319"/>
    <lineage>
        <taxon>Eukaryota</taxon>
        <taxon>Metazoa</taxon>
        <taxon>Chordata</taxon>
        <taxon>Craniata</taxon>
        <taxon>Vertebrata</taxon>
        <taxon>Euteleostomi</taxon>
        <taxon>Amphibia</taxon>
        <taxon>Batrachia</taxon>
        <taxon>Caudata</taxon>
        <taxon>Salamandroidea</taxon>
        <taxon>Salamandridae</taxon>
        <taxon>Pleurodelinae</taxon>
        <taxon>Pleurodeles</taxon>
    </lineage>
</organism>
<dbReference type="PROSITE" id="PS00086">
    <property type="entry name" value="CYTOCHROME_P450"/>
    <property type="match status" value="1"/>
</dbReference>
<dbReference type="GO" id="GO:0020037">
    <property type="term" value="F:heme binding"/>
    <property type="evidence" value="ECO:0007669"/>
    <property type="project" value="InterPro"/>
</dbReference>
<name>A0AAV7T9U2_PLEWA</name>
<keyword evidence="8 11" id="KW-0503">Monooxygenase</keyword>
<dbReference type="GO" id="GO:0006805">
    <property type="term" value="P:xenobiotic metabolic process"/>
    <property type="evidence" value="ECO:0007669"/>
    <property type="project" value="TreeGrafter"/>
</dbReference>
<sequence>MQPPEVPWSLFTAFSDRLTLLGLSITVFVLVFDFMKRRKKWSSYPPGPTSLPFIGNLSHVDFNDPLVSFAKLRKKFGNIFSLQFFWQNMVVVNGFEVMKEVLIHKSEEFADRAHFPMMDLMGYKDNCQGVIAGRYGNAWKEQRRFALTTMRNFGLGKKSLEKRVIEEARYLCSAFESEEGCPFDPHHFINNASSNVICSITFGDRFEYDDKQFYRLLDLLKEHMEAATGFLPQLFNFIPWIRYIPGVRQKVLRPYFGLKSYIKEMAKEHKETWDQAVTRDFVDAFLSEIEKTQDDSKSSFTEDNLILTTIDLFVAGTETTAITLYWCLLYMLLYPDIQGRVQREIDRVIGHSRSPAIEDQANMPYTNAVIHEVQRNGDVAPLAVPHMTYRDTEIQGFFIPKGTTVMTNLSSVLKDETVWEKPHQFYPEHFLDSDGNFVKNEAFLPFSAGRRVCLGEQLARVELFIFFTSLMQHFTFTIPDNQPKPRDEPVYHLLQSPHHFKICATVR</sequence>
<keyword evidence="4 10" id="KW-0349">Heme</keyword>
<dbReference type="InterPro" id="IPR017972">
    <property type="entry name" value="Cyt_P450_CS"/>
</dbReference>
<evidence type="ECO:0000256" key="8">
    <source>
        <dbReference type="ARBA" id="ARBA00023033"/>
    </source>
</evidence>
<dbReference type="GO" id="GO:0005737">
    <property type="term" value="C:cytoplasm"/>
    <property type="evidence" value="ECO:0007669"/>
    <property type="project" value="TreeGrafter"/>
</dbReference>
<feature type="binding site" description="axial binding residue" evidence="10">
    <location>
        <position position="453"/>
    </location>
    <ligand>
        <name>heme</name>
        <dbReference type="ChEBI" id="CHEBI:30413"/>
    </ligand>
    <ligandPart>
        <name>Fe</name>
        <dbReference type="ChEBI" id="CHEBI:18248"/>
    </ligandPart>
</feature>
<keyword evidence="5 10" id="KW-0479">Metal-binding</keyword>
<evidence type="ECO:0000256" key="5">
    <source>
        <dbReference type="ARBA" id="ARBA00022723"/>
    </source>
</evidence>